<accession>A0A848M0A4</accession>
<feature type="region of interest" description="Disordered" evidence="1">
    <location>
        <begin position="14"/>
        <end position="78"/>
    </location>
</feature>
<protein>
    <submittedName>
        <fullName evidence="2">Uncharacterized protein</fullName>
    </submittedName>
</protein>
<name>A0A848M0A4_9BACT</name>
<proteinExistence type="predicted"/>
<feature type="region of interest" description="Disordered" evidence="1">
    <location>
        <begin position="274"/>
        <end position="332"/>
    </location>
</feature>
<evidence type="ECO:0000313" key="2">
    <source>
        <dbReference type="EMBL" id="NMO23309.1"/>
    </source>
</evidence>
<feature type="compositionally biased region" description="Low complexity" evidence="1">
    <location>
        <begin position="29"/>
        <end position="42"/>
    </location>
</feature>
<evidence type="ECO:0000313" key="3">
    <source>
        <dbReference type="Proteomes" id="UP000518300"/>
    </source>
</evidence>
<dbReference type="AlphaFoldDB" id="A0A848M0A4"/>
<evidence type="ECO:0000256" key="1">
    <source>
        <dbReference type="SAM" id="MobiDB-lite"/>
    </source>
</evidence>
<dbReference type="EMBL" id="JABBJJ010000577">
    <property type="protein sequence ID" value="NMO23309.1"/>
    <property type="molecule type" value="Genomic_DNA"/>
</dbReference>
<reference evidence="2 3" key="1">
    <citation type="submission" date="2020-04" db="EMBL/GenBank/DDBJ databases">
        <title>Draft genome of Pyxidicoccus fallax type strain.</title>
        <authorList>
            <person name="Whitworth D.E."/>
        </authorList>
    </citation>
    <scope>NUCLEOTIDE SEQUENCE [LARGE SCALE GENOMIC DNA]</scope>
    <source>
        <strain evidence="2 3">DSM 14698</strain>
    </source>
</reference>
<feature type="compositionally biased region" description="Basic and acidic residues" evidence="1">
    <location>
        <begin position="289"/>
        <end position="304"/>
    </location>
</feature>
<keyword evidence="3" id="KW-1185">Reference proteome</keyword>
<dbReference type="RefSeq" id="WP_169352406.1">
    <property type="nucleotide sequence ID" value="NZ_JABBJJ010000577.1"/>
</dbReference>
<gene>
    <name evidence="2" type="ORF">HG543_51880</name>
</gene>
<dbReference type="Proteomes" id="UP000518300">
    <property type="component" value="Unassembled WGS sequence"/>
</dbReference>
<organism evidence="2 3">
    <name type="scientific">Pyxidicoccus fallax</name>
    <dbReference type="NCBI Taxonomy" id="394095"/>
    <lineage>
        <taxon>Bacteria</taxon>
        <taxon>Pseudomonadati</taxon>
        <taxon>Myxococcota</taxon>
        <taxon>Myxococcia</taxon>
        <taxon>Myxococcales</taxon>
        <taxon>Cystobacterineae</taxon>
        <taxon>Myxococcaceae</taxon>
        <taxon>Pyxidicoccus</taxon>
    </lineage>
</organism>
<comment type="caution">
    <text evidence="2">The sequence shown here is derived from an EMBL/GenBank/DDBJ whole genome shotgun (WGS) entry which is preliminary data.</text>
</comment>
<sequence length="332" mass="35492">MPINLSIFFRQSSWMKEQRGTPEGRGLTPAPRQAVAPRPVVRSDVSPDGRDSFEAGPAMRRGLPQLNGPGRSWSTIESSRGHPSLMNEAAQAQRKNGWAIEQAAVAQSTLEGGCGEASLAFIHGASLGADGVQGPQPQEPTLFRPSPYGVATQGLIPGQPQVNLDDGTTAQEMGVMLGGMGINVTQGLETCDAAAMSNTMRNGQYMMAMVDSNALLNAALGPDEQLPVPGELHWVTIDGFNSGGTADPSDDMYRVKDPVHGEYWVSAKDFQQAVEQGKQRHGGGGILTLEKRQDADTQEERGWLARENAQRTSHFSKAGGHGSRRRSMGESS</sequence>